<keyword evidence="7" id="KW-1185">Reference proteome</keyword>
<dbReference type="SUPFAM" id="SSF48498">
    <property type="entry name" value="Tetracyclin repressor-like, C-terminal domain"/>
    <property type="match status" value="1"/>
</dbReference>
<reference evidence="6 7" key="1">
    <citation type="submission" date="2016-12" db="EMBL/GenBank/DDBJ databases">
        <authorList>
            <person name="Song W.-J."/>
            <person name="Kurnit D.M."/>
        </authorList>
    </citation>
    <scope>NUCLEOTIDE SEQUENCE [LARGE SCALE GENOMIC DNA]</scope>
    <source>
        <strain evidence="6 7">DSM 30827</strain>
    </source>
</reference>
<keyword evidence="2 4" id="KW-0238">DNA-binding</keyword>
<keyword evidence="1" id="KW-0805">Transcription regulation</keyword>
<organism evidence="6 7">
    <name type="scientific">Corynebacterium glaucum</name>
    <dbReference type="NCBI Taxonomy" id="187491"/>
    <lineage>
        <taxon>Bacteria</taxon>
        <taxon>Bacillati</taxon>
        <taxon>Actinomycetota</taxon>
        <taxon>Actinomycetes</taxon>
        <taxon>Mycobacteriales</taxon>
        <taxon>Corynebacteriaceae</taxon>
        <taxon>Corynebacterium</taxon>
    </lineage>
</organism>
<proteinExistence type="predicted"/>
<feature type="DNA-binding region" description="H-T-H motif" evidence="4">
    <location>
        <begin position="35"/>
        <end position="54"/>
    </location>
</feature>
<dbReference type="PROSITE" id="PS50977">
    <property type="entry name" value="HTH_TETR_2"/>
    <property type="match status" value="1"/>
</dbReference>
<dbReference type="KEGG" id="cgv:CGLAU_03530"/>
<sequence length="202" mass="22011">METMRKAGRPRTFDPEQALHRALMVFWERGYEGASMTALQEATGLTAPQLYRAFDSKERLFKRAVRLYQEEYGFGIRPDIPLADAVIEYLDRAAREFTTEPGLGCLVSTGLLATGQDAEAAAAICRAERDQALTGLRQRMTDAIADGELPETTDVTGLARTIGALIQGMSVQARDGAAYEDLAHLVTVARTLLATSKGTSKP</sequence>
<dbReference type="Gene3D" id="1.10.10.60">
    <property type="entry name" value="Homeodomain-like"/>
    <property type="match status" value="1"/>
</dbReference>
<dbReference type="Proteomes" id="UP000217209">
    <property type="component" value="Chromosome"/>
</dbReference>
<name>A0A1Q2HV08_9CORY</name>
<feature type="domain" description="HTH tetR-type" evidence="5">
    <location>
        <begin position="12"/>
        <end position="72"/>
    </location>
</feature>
<evidence type="ECO:0000256" key="3">
    <source>
        <dbReference type="ARBA" id="ARBA00023163"/>
    </source>
</evidence>
<dbReference type="Gene3D" id="1.10.357.10">
    <property type="entry name" value="Tetracycline Repressor, domain 2"/>
    <property type="match status" value="1"/>
</dbReference>
<dbReference type="InterPro" id="IPR001647">
    <property type="entry name" value="HTH_TetR"/>
</dbReference>
<evidence type="ECO:0000259" key="5">
    <source>
        <dbReference type="PROSITE" id="PS50977"/>
    </source>
</evidence>
<dbReference type="InterPro" id="IPR023772">
    <property type="entry name" value="DNA-bd_HTH_TetR-type_CS"/>
</dbReference>
<gene>
    <name evidence="6" type="primary">comR1</name>
    <name evidence="6" type="ORF">CGLAU_03530</name>
</gene>
<protein>
    <submittedName>
        <fullName evidence="6">HTH-type transcriptional repressor ComR</fullName>
    </submittedName>
</protein>
<evidence type="ECO:0000256" key="2">
    <source>
        <dbReference type="ARBA" id="ARBA00023125"/>
    </source>
</evidence>
<dbReference type="Pfam" id="PF00440">
    <property type="entry name" value="TetR_N"/>
    <property type="match status" value="1"/>
</dbReference>
<evidence type="ECO:0000313" key="6">
    <source>
        <dbReference type="EMBL" id="AQQ14684.1"/>
    </source>
</evidence>
<evidence type="ECO:0000256" key="4">
    <source>
        <dbReference type="PROSITE-ProRule" id="PRU00335"/>
    </source>
</evidence>
<dbReference type="InterPro" id="IPR009057">
    <property type="entry name" value="Homeodomain-like_sf"/>
</dbReference>
<dbReference type="EMBL" id="CP019688">
    <property type="protein sequence ID" value="AQQ14684.1"/>
    <property type="molecule type" value="Genomic_DNA"/>
</dbReference>
<dbReference type="GO" id="GO:0003677">
    <property type="term" value="F:DNA binding"/>
    <property type="evidence" value="ECO:0007669"/>
    <property type="project" value="UniProtKB-UniRule"/>
</dbReference>
<dbReference type="RefSeq" id="WP_332461824.1">
    <property type="nucleotide sequence ID" value="NZ_CP019688.1"/>
</dbReference>
<evidence type="ECO:0000256" key="1">
    <source>
        <dbReference type="ARBA" id="ARBA00023015"/>
    </source>
</evidence>
<dbReference type="PROSITE" id="PS01081">
    <property type="entry name" value="HTH_TETR_1"/>
    <property type="match status" value="1"/>
</dbReference>
<evidence type="ECO:0000313" key="7">
    <source>
        <dbReference type="Proteomes" id="UP000217209"/>
    </source>
</evidence>
<accession>A0A1Q2HV08</accession>
<dbReference type="SUPFAM" id="SSF46689">
    <property type="entry name" value="Homeodomain-like"/>
    <property type="match status" value="1"/>
</dbReference>
<dbReference type="PANTHER" id="PTHR47506">
    <property type="entry name" value="TRANSCRIPTIONAL REGULATORY PROTEIN"/>
    <property type="match status" value="1"/>
</dbReference>
<dbReference type="InterPro" id="IPR036271">
    <property type="entry name" value="Tet_transcr_reg_TetR-rel_C_sf"/>
</dbReference>
<dbReference type="AlphaFoldDB" id="A0A1Q2HV08"/>
<dbReference type="PANTHER" id="PTHR47506:SF1">
    <property type="entry name" value="HTH-TYPE TRANSCRIPTIONAL REGULATOR YJDC"/>
    <property type="match status" value="1"/>
</dbReference>
<keyword evidence="3" id="KW-0804">Transcription</keyword>